<sequence length="155" mass="16889">MRTISEEEIRSLKGATDASYKLGGGVTNFPLLTRVTVSTLSNYASFNIENEETLIPVDVAIEADRRAKTPVIVAAMARTLGFKLVVDDDHPHEARPVTETDAIDLMSEVMDVVRELQAAQASGTLGTAAAKKRIGKEIHEAIRELKEMLVNIKKG</sequence>
<dbReference type="Pfam" id="PF06892">
    <property type="entry name" value="Phage_CP76"/>
    <property type="match status" value="1"/>
</dbReference>
<dbReference type="GO" id="GO:0003677">
    <property type="term" value="F:DNA binding"/>
    <property type="evidence" value="ECO:0007669"/>
    <property type="project" value="InterPro"/>
</dbReference>
<reference evidence="1 2" key="1">
    <citation type="submission" date="2016-01" db="EMBL/GenBank/DDBJ databases">
        <authorList>
            <person name="Oliw E.H."/>
        </authorList>
    </citation>
    <scope>NUCLEOTIDE SEQUENCE [LARGE SCALE GENOMIC DNA]</scope>
    <source>
        <strain evidence="1 2">Zutra 3-1</strain>
    </source>
</reference>
<gene>
    <name evidence="1" type="ORF">AGR7C_Lc100056</name>
</gene>
<dbReference type="RefSeq" id="WP_080819402.1">
    <property type="nucleotide sequence ID" value="NZ_LT009749.1"/>
</dbReference>
<dbReference type="AlphaFoldDB" id="A0A1S7QQX2"/>
<evidence type="ECO:0000313" key="2">
    <source>
        <dbReference type="Proteomes" id="UP000191987"/>
    </source>
</evidence>
<dbReference type="EMBL" id="FBWG01000028">
    <property type="protein sequence ID" value="CUX40703.1"/>
    <property type="molecule type" value="Genomic_DNA"/>
</dbReference>
<accession>A0A1S7QQX2</accession>
<dbReference type="Proteomes" id="UP000191987">
    <property type="component" value="Unassembled WGS sequence"/>
</dbReference>
<organism evidence="1 2">
    <name type="scientific">Agrobacterium deltaense Zutra 3/1</name>
    <dbReference type="NCBI Taxonomy" id="1183427"/>
    <lineage>
        <taxon>Bacteria</taxon>
        <taxon>Pseudomonadati</taxon>
        <taxon>Pseudomonadota</taxon>
        <taxon>Alphaproteobacteria</taxon>
        <taxon>Hyphomicrobiales</taxon>
        <taxon>Rhizobiaceae</taxon>
        <taxon>Rhizobium/Agrobacterium group</taxon>
        <taxon>Agrobacterium</taxon>
    </lineage>
</organism>
<dbReference type="InterPro" id="IPR009679">
    <property type="entry name" value="Phage_186_CII-like"/>
</dbReference>
<name>A0A1S7QQX2_9HYPH</name>
<evidence type="ECO:0000313" key="1">
    <source>
        <dbReference type="EMBL" id="CUX40703.1"/>
    </source>
</evidence>
<proteinExistence type="predicted"/>
<protein>
    <submittedName>
        <fullName evidence="1">Uncharacterized protein</fullName>
    </submittedName>
</protein>